<evidence type="ECO:0000313" key="3">
    <source>
        <dbReference type="Proteomes" id="UP001149074"/>
    </source>
</evidence>
<accession>A0A9W9EJW2</accession>
<comment type="caution">
    <text evidence="2">The sequence shown here is derived from an EMBL/GenBank/DDBJ whole genome shotgun (WGS) entry which is preliminary data.</text>
</comment>
<evidence type="ECO:0000256" key="1">
    <source>
        <dbReference type="SAM" id="MobiDB-lite"/>
    </source>
</evidence>
<dbReference type="AlphaFoldDB" id="A0A9W9EJW2"/>
<organism evidence="2 3">
    <name type="scientific">Penicillium argentinense</name>
    <dbReference type="NCBI Taxonomy" id="1131581"/>
    <lineage>
        <taxon>Eukaryota</taxon>
        <taxon>Fungi</taxon>
        <taxon>Dikarya</taxon>
        <taxon>Ascomycota</taxon>
        <taxon>Pezizomycotina</taxon>
        <taxon>Eurotiomycetes</taxon>
        <taxon>Eurotiomycetidae</taxon>
        <taxon>Eurotiales</taxon>
        <taxon>Aspergillaceae</taxon>
        <taxon>Penicillium</taxon>
    </lineage>
</organism>
<name>A0A9W9EJW2_9EURO</name>
<gene>
    <name evidence="2" type="ORF">N7532_012122</name>
</gene>
<dbReference type="GeneID" id="81363592"/>
<sequence length="224" mass="24259">MASWPVPRTGYFASAGGAEECGSSADLGNIVSIESLRANQGQQRHSKSRKRTRLQPPIGSERCGGGQLLAPRSDGCPPAAADEQHEAAKGPLQRSSTRTADGLSLDDQGGLDESNIIVCAWLEKEGIPGGAEEGQMREETRWFRRAVMSSRGEVRGRAEDPCTTTDRIAYIESTSPRSSQIPQTLRETLETVETGNGMGVKSRGKEKNPLYFHMLWAIKTDAAQ</sequence>
<reference evidence="2" key="2">
    <citation type="journal article" date="2023" name="IMA Fungus">
        <title>Comparative genomic study of the Penicillium genus elucidates a diverse pangenome and 15 lateral gene transfer events.</title>
        <authorList>
            <person name="Petersen C."/>
            <person name="Sorensen T."/>
            <person name="Nielsen M.R."/>
            <person name="Sondergaard T.E."/>
            <person name="Sorensen J.L."/>
            <person name="Fitzpatrick D.A."/>
            <person name="Frisvad J.C."/>
            <person name="Nielsen K.L."/>
        </authorList>
    </citation>
    <scope>NUCLEOTIDE SEQUENCE</scope>
    <source>
        <strain evidence="2">IBT 30761</strain>
    </source>
</reference>
<protein>
    <submittedName>
        <fullName evidence="2">Uncharacterized protein</fullName>
    </submittedName>
</protein>
<keyword evidence="3" id="KW-1185">Reference proteome</keyword>
<proteinExistence type="predicted"/>
<evidence type="ECO:0000313" key="2">
    <source>
        <dbReference type="EMBL" id="KAJ5083079.1"/>
    </source>
</evidence>
<dbReference type="Proteomes" id="UP001149074">
    <property type="component" value="Unassembled WGS sequence"/>
</dbReference>
<feature type="compositionally biased region" description="Basic residues" evidence="1">
    <location>
        <begin position="44"/>
        <end position="53"/>
    </location>
</feature>
<reference evidence="2" key="1">
    <citation type="submission" date="2022-11" db="EMBL/GenBank/DDBJ databases">
        <authorList>
            <person name="Petersen C."/>
        </authorList>
    </citation>
    <scope>NUCLEOTIDE SEQUENCE</scope>
    <source>
        <strain evidence="2">IBT 30761</strain>
    </source>
</reference>
<feature type="region of interest" description="Disordered" evidence="1">
    <location>
        <begin position="36"/>
        <end position="107"/>
    </location>
</feature>
<dbReference type="EMBL" id="JAPQKI010000011">
    <property type="protein sequence ID" value="KAJ5083079.1"/>
    <property type="molecule type" value="Genomic_DNA"/>
</dbReference>
<dbReference type="RefSeq" id="XP_056469601.1">
    <property type="nucleotide sequence ID" value="XM_056624613.1"/>
</dbReference>